<evidence type="ECO:0000313" key="4">
    <source>
        <dbReference type="Proteomes" id="UP000276741"/>
    </source>
</evidence>
<organism evidence="2 4">
    <name type="scientific">Sulfodiicoccus acidiphilus</name>
    <dbReference type="NCBI Taxonomy" id="1670455"/>
    <lineage>
        <taxon>Archaea</taxon>
        <taxon>Thermoproteota</taxon>
        <taxon>Thermoprotei</taxon>
        <taxon>Sulfolobales</taxon>
        <taxon>Sulfolobaceae</taxon>
        <taxon>Sulfodiicoccus</taxon>
    </lineage>
</organism>
<reference evidence="2" key="3">
    <citation type="journal article" date="2019" name="BMC Res. Notes">
        <title>Complete genome sequence of the Sulfodiicoccus acidiphilus strain HS-1T, the first crenarchaeon that lacks polB3, isolated from an acidic hot spring in Ohwaku-dani, Hakone, Japan.</title>
        <authorList>
            <person name="Sakai H.D."/>
            <person name="Kurosawa N."/>
        </authorList>
    </citation>
    <scope>NUCLEOTIDE SEQUENCE</scope>
    <source>
        <strain evidence="2">HS-1</strain>
    </source>
</reference>
<evidence type="ECO:0000256" key="1">
    <source>
        <dbReference type="SAM" id="Phobius"/>
    </source>
</evidence>
<feature type="transmembrane region" description="Helical" evidence="1">
    <location>
        <begin position="237"/>
        <end position="257"/>
    </location>
</feature>
<feature type="transmembrane region" description="Helical" evidence="1">
    <location>
        <begin position="12"/>
        <end position="30"/>
    </location>
</feature>
<protein>
    <recommendedName>
        <fullName evidence="5">ABC-2 type transporter domain-containing protein</fullName>
    </recommendedName>
</protein>
<keyword evidence="1" id="KW-1133">Transmembrane helix</keyword>
<keyword evidence="4" id="KW-1185">Reference proteome</keyword>
<proteinExistence type="predicted"/>
<reference evidence="3" key="4">
    <citation type="submission" date="2020-09" db="EMBL/GenBank/DDBJ databases">
        <authorList>
            <person name="Sun Q."/>
            <person name="Ohkuma M."/>
        </authorList>
    </citation>
    <scope>NUCLEOTIDE SEQUENCE</scope>
    <source>
        <strain evidence="3">JCM 31740</strain>
    </source>
</reference>
<feature type="transmembrane region" description="Helical" evidence="1">
    <location>
        <begin position="91"/>
        <end position="112"/>
    </location>
</feature>
<evidence type="ECO:0000313" key="3">
    <source>
        <dbReference type="EMBL" id="GGU01332.1"/>
    </source>
</evidence>
<dbReference type="EMBL" id="BMQS01000019">
    <property type="protein sequence ID" value="GGU01332.1"/>
    <property type="molecule type" value="Genomic_DNA"/>
</dbReference>
<evidence type="ECO:0008006" key="5">
    <source>
        <dbReference type="Google" id="ProtNLM"/>
    </source>
</evidence>
<reference evidence="3" key="1">
    <citation type="journal article" date="2014" name="Int. J. Syst. Evol. Microbiol.">
        <title>Complete genome sequence of Corynebacterium casei LMG S-19264T (=DSM 44701T), isolated from a smear-ripened cheese.</title>
        <authorList>
            <consortium name="US DOE Joint Genome Institute (JGI-PGF)"/>
            <person name="Walter F."/>
            <person name="Albersmeier A."/>
            <person name="Kalinowski J."/>
            <person name="Ruckert C."/>
        </authorList>
    </citation>
    <scope>NUCLEOTIDE SEQUENCE</scope>
    <source>
        <strain evidence="3">JCM 31740</strain>
    </source>
</reference>
<name>A0A348B4S7_9CREN</name>
<dbReference type="Proteomes" id="UP000276741">
    <property type="component" value="Chromosome"/>
</dbReference>
<accession>A0A348B4S7</accession>
<keyword evidence="1" id="KW-0472">Membrane</keyword>
<evidence type="ECO:0000313" key="2">
    <source>
        <dbReference type="EMBL" id="BBD73179.1"/>
    </source>
</evidence>
<reference evidence="4" key="2">
    <citation type="submission" date="2018-04" db="EMBL/GenBank/DDBJ databases">
        <title>Complete genome sequence of Sulfodiicoccus acidiphilus strain HS-1.</title>
        <authorList>
            <person name="Sakai H.D."/>
            <person name="Kurosawa N."/>
        </authorList>
    </citation>
    <scope>NUCLEOTIDE SEQUENCE [LARGE SCALE GENOMIC DNA]</scope>
    <source>
        <strain evidence="4">HS-1</strain>
    </source>
</reference>
<feature type="transmembrane region" description="Helical" evidence="1">
    <location>
        <begin position="132"/>
        <end position="154"/>
    </location>
</feature>
<keyword evidence="1" id="KW-0812">Transmembrane</keyword>
<dbReference type="KEGG" id="sacd:HS1genome_1568"/>
<dbReference type="AlphaFoldDB" id="A0A348B4S7"/>
<dbReference type="Proteomes" id="UP000616143">
    <property type="component" value="Unassembled WGS sequence"/>
</dbReference>
<dbReference type="EMBL" id="AP018553">
    <property type="protein sequence ID" value="BBD73179.1"/>
    <property type="molecule type" value="Genomic_DNA"/>
</dbReference>
<gene>
    <name evidence="3" type="ORF">GCM10007116_18130</name>
    <name evidence="2" type="ORF">HS1genome_1568</name>
</gene>
<sequence length="271" mass="29387">MVRTFLTNKYIWGWGVAFAVFWEVMGAYVFSSQVPDQKLPAIYYGGAWAGELVLNSLSAVSISTTFMLTYQTGALPHLFRFSKMSSAHYTAGVYAGTLAVGSSAQAITLGLLSLTFSDKFDLPVYPVDPSALVGVVVLTAVFMTSLSFVLQVLVARASRKLSNLTSFVPLILTYGFSFSYLYLKLGELTYLSPFTALEALLVRSYVGTQVPLNFALILDNYSSTGRLDVVTPLSPTLAVLSALGWTAVLTLVGTLGARNLYYKPLEEGRIA</sequence>
<feature type="transmembrane region" description="Helical" evidence="1">
    <location>
        <begin position="161"/>
        <end position="183"/>
    </location>
</feature>